<keyword evidence="1" id="KW-0963">Cytoplasm</keyword>
<dbReference type="RefSeq" id="WP_093384031.1">
    <property type="nucleotide sequence ID" value="NZ_FOTW01000005.1"/>
</dbReference>
<dbReference type="Pfam" id="PF02634">
    <property type="entry name" value="FdhD-NarQ"/>
    <property type="match status" value="1"/>
</dbReference>
<evidence type="ECO:0000313" key="3">
    <source>
        <dbReference type="Proteomes" id="UP000199470"/>
    </source>
</evidence>
<comment type="caution">
    <text evidence="1">Lacks conserved residue(s) required for the propagation of feature annotation.</text>
</comment>
<dbReference type="GO" id="GO:0097163">
    <property type="term" value="F:sulfur carrier activity"/>
    <property type="evidence" value="ECO:0007669"/>
    <property type="project" value="UniProtKB-UniRule"/>
</dbReference>
<dbReference type="PANTHER" id="PTHR30592:SF4">
    <property type="entry name" value="SULFUR CARRIER PROTEIN FDHD"/>
    <property type="match status" value="1"/>
</dbReference>
<dbReference type="EMBL" id="FOTW01000005">
    <property type="protein sequence ID" value="SFL59323.1"/>
    <property type="molecule type" value="Genomic_DNA"/>
</dbReference>
<dbReference type="HAMAP" id="MF_00187">
    <property type="entry name" value="FdhD"/>
    <property type="match status" value="1"/>
</dbReference>
<dbReference type="SUPFAM" id="SSF53927">
    <property type="entry name" value="Cytidine deaminase-like"/>
    <property type="match status" value="1"/>
</dbReference>
<dbReference type="Gene3D" id="3.40.140.10">
    <property type="entry name" value="Cytidine Deaminase, domain 2"/>
    <property type="match status" value="1"/>
</dbReference>
<dbReference type="InterPro" id="IPR016193">
    <property type="entry name" value="Cytidine_deaminase-like"/>
</dbReference>
<dbReference type="Gene3D" id="3.10.20.10">
    <property type="match status" value="1"/>
</dbReference>
<dbReference type="PANTHER" id="PTHR30592">
    <property type="entry name" value="FORMATE DEHYDROGENASE"/>
    <property type="match status" value="1"/>
</dbReference>
<keyword evidence="3" id="KW-1185">Reference proteome</keyword>
<dbReference type="PIRSF" id="PIRSF015626">
    <property type="entry name" value="FdhD"/>
    <property type="match status" value="1"/>
</dbReference>
<comment type="similarity">
    <text evidence="1">Belongs to the FdhD family.</text>
</comment>
<comment type="function">
    <text evidence="1">Required for formate dehydrogenase (FDH) activity. Acts as a sulfur carrier protein that transfers sulfur from IscS to the molybdenum cofactor prior to its insertion into FDH.</text>
</comment>
<feature type="active site" description="Cysteine persulfide intermediate" evidence="1">
    <location>
        <position position="112"/>
    </location>
</feature>
<accession>A0A1I4IZC9</accession>
<name>A0A1I4IZC9_9BURK</name>
<dbReference type="OrthoDB" id="3197277at2"/>
<gene>
    <name evidence="1" type="primary">fdhD</name>
    <name evidence="2" type="ORF">SAMN02982985_00835</name>
</gene>
<sequence length="300" mass="31906">MSGPQLSNASAALTHEVEVLDERGRRSTISIPAERPLTVYLDKRELVTLMTLGGAPEALVLGYLRNQRLVAALDEVLSVQVDWSVDAAAVVTRHGIADLEQRTAQRVVTTGCGQGSVFGGLMDDVDQLSLPADARLRQSTVYRIVETIRGQQSIYKKAGSVHGCALFSAGGELLYFVEDVGRHNAVDAIAGRMWLDGVAGSDKVFYTTGRLTSEMVIKGAQMGIPFLLSRSGTTQMGHMVAERVGMALLARCTGTHFLLLTGQQRLLFEPQLLAAPALAVGQAMGQATGQATLPATAAAD</sequence>
<dbReference type="GO" id="GO:0005737">
    <property type="term" value="C:cytoplasm"/>
    <property type="evidence" value="ECO:0007669"/>
    <property type="project" value="UniProtKB-SubCell"/>
</dbReference>
<dbReference type="STRING" id="758825.SAMN02982985_00835"/>
<keyword evidence="1" id="KW-0501">Molybdenum cofactor biosynthesis</keyword>
<dbReference type="InterPro" id="IPR003786">
    <property type="entry name" value="FdhD"/>
</dbReference>
<evidence type="ECO:0000256" key="1">
    <source>
        <dbReference type="HAMAP-Rule" id="MF_00187"/>
    </source>
</evidence>
<dbReference type="AlphaFoldDB" id="A0A1I4IZC9"/>
<evidence type="ECO:0000313" key="2">
    <source>
        <dbReference type="EMBL" id="SFL59323.1"/>
    </source>
</evidence>
<dbReference type="GO" id="GO:0016783">
    <property type="term" value="F:sulfurtransferase activity"/>
    <property type="evidence" value="ECO:0007669"/>
    <property type="project" value="InterPro"/>
</dbReference>
<dbReference type="GO" id="GO:0006777">
    <property type="term" value="P:Mo-molybdopterin cofactor biosynthetic process"/>
    <property type="evidence" value="ECO:0007669"/>
    <property type="project" value="UniProtKB-UniRule"/>
</dbReference>
<organism evidence="2 3">
    <name type="scientific">Rugamonas rubra</name>
    <dbReference type="NCBI Taxonomy" id="758825"/>
    <lineage>
        <taxon>Bacteria</taxon>
        <taxon>Pseudomonadati</taxon>
        <taxon>Pseudomonadota</taxon>
        <taxon>Betaproteobacteria</taxon>
        <taxon>Burkholderiales</taxon>
        <taxon>Oxalobacteraceae</taxon>
        <taxon>Telluria group</taxon>
        <taxon>Rugamonas</taxon>
    </lineage>
</organism>
<proteinExistence type="inferred from homology"/>
<protein>
    <recommendedName>
        <fullName evidence="1">Sulfur carrier protein FdhD</fullName>
    </recommendedName>
</protein>
<reference evidence="2 3" key="1">
    <citation type="submission" date="2016-10" db="EMBL/GenBank/DDBJ databases">
        <authorList>
            <person name="de Groot N.N."/>
        </authorList>
    </citation>
    <scope>NUCLEOTIDE SEQUENCE [LARGE SCALE GENOMIC DNA]</scope>
    <source>
        <strain evidence="2 3">ATCC 43154</strain>
    </source>
</reference>
<comment type="subcellular location">
    <subcellularLocation>
        <location evidence="1">Cytoplasm</location>
    </subcellularLocation>
</comment>
<dbReference type="Proteomes" id="UP000199470">
    <property type="component" value="Unassembled WGS sequence"/>
</dbReference>